<organism evidence="1 2">
    <name type="scientific">Roseiarcus fermentans</name>
    <dbReference type="NCBI Taxonomy" id="1473586"/>
    <lineage>
        <taxon>Bacteria</taxon>
        <taxon>Pseudomonadati</taxon>
        <taxon>Pseudomonadota</taxon>
        <taxon>Alphaproteobacteria</taxon>
        <taxon>Hyphomicrobiales</taxon>
        <taxon>Roseiarcaceae</taxon>
        <taxon>Roseiarcus</taxon>
    </lineage>
</organism>
<dbReference type="Pfam" id="PF04430">
    <property type="entry name" value="DUF498"/>
    <property type="match status" value="1"/>
</dbReference>
<dbReference type="PANTHER" id="PTHR21192:SF2">
    <property type="entry name" value="NADH DEHYDROGENASE [UBIQUINONE] 1 ALPHA SUBCOMPLEX ASSEMBLY FACTOR 3"/>
    <property type="match status" value="1"/>
</dbReference>
<keyword evidence="2" id="KW-1185">Reference proteome</keyword>
<dbReference type="Gene3D" id="3.40.1230.10">
    <property type="entry name" value="MTH938-like"/>
    <property type="match status" value="1"/>
</dbReference>
<proteinExistence type="predicted"/>
<protein>
    <submittedName>
        <fullName evidence="1">Uncharacterized protein</fullName>
    </submittedName>
</protein>
<dbReference type="SUPFAM" id="SSF64076">
    <property type="entry name" value="MTH938-like"/>
    <property type="match status" value="1"/>
</dbReference>
<dbReference type="InterPro" id="IPR036748">
    <property type="entry name" value="MTH938-like_sf"/>
</dbReference>
<comment type="caution">
    <text evidence="1">The sequence shown here is derived from an EMBL/GenBank/DDBJ whole genome shotgun (WGS) entry which is preliminary data.</text>
</comment>
<dbReference type="Proteomes" id="UP000253529">
    <property type="component" value="Unassembled WGS sequence"/>
</dbReference>
<dbReference type="CDD" id="cd00248">
    <property type="entry name" value="Mth938-like"/>
    <property type="match status" value="1"/>
</dbReference>
<evidence type="ECO:0000313" key="2">
    <source>
        <dbReference type="Proteomes" id="UP000253529"/>
    </source>
</evidence>
<dbReference type="PANTHER" id="PTHR21192">
    <property type="entry name" value="NUCLEAR PROTEIN E3-3"/>
    <property type="match status" value="1"/>
</dbReference>
<reference evidence="1 2" key="1">
    <citation type="submission" date="2018-06" db="EMBL/GenBank/DDBJ databases">
        <title>Genomic Encyclopedia of Type Strains, Phase IV (KMG-IV): sequencing the most valuable type-strain genomes for metagenomic binning, comparative biology and taxonomic classification.</title>
        <authorList>
            <person name="Goeker M."/>
        </authorList>
    </citation>
    <scope>NUCLEOTIDE SEQUENCE [LARGE SCALE GENOMIC DNA]</scope>
    <source>
        <strain evidence="1 2">DSM 24875</strain>
    </source>
</reference>
<gene>
    <name evidence="1" type="ORF">DFR50_11182</name>
</gene>
<name>A0A366FIL0_9HYPH</name>
<sequence length="130" mass="13225">MTAPSAPFAPGHHAIVAHGGGGFAFAGMIHRGSILATPLGVRPLEAAAAGDLDPLRLAPLFAELSARPGAIEFLVLGSGVDLAPPPSALRAALREAGLRFEIMATGPALRVYNVMQSEARRVAAALIACP</sequence>
<accession>A0A366FIL0</accession>
<dbReference type="RefSeq" id="WP_245427649.1">
    <property type="nucleotide sequence ID" value="NZ_QNRK01000011.1"/>
</dbReference>
<dbReference type="AlphaFoldDB" id="A0A366FIL0"/>
<dbReference type="EMBL" id="QNRK01000011">
    <property type="protein sequence ID" value="RBP13820.1"/>
    <property type="molecule type" value="Genomic_DNA"/>
</dbReference>
<dbReference type="InterPro" id="IPR007523">
    <property type="entry name" value="NDUFAF3/AAMDC"/>
</dbReference>
<evidence type="ECO:0000313" key="1">
    <source>
        <dbReference type="EMBL" id="RBP13820.1"/>
    </source>
</evidence>